<dbReference type="PRINTS" id="PR00070">
    <property type="entry name" value="DHFR"/>
</dbReference>
<evidence type="ECO:0000256" key="4">
    <source>
        <dbReference type="ARBA" id="ARBA00022563"/>
    </source>
</evidence>
<dbReference type="PANTHER" id="PTHR48069:SF3">
    <property type="entry name" value="DIHYDROFOLATE REDUCTASE"/>
    <property type="match status" value="1"/>
</dbReference>
<organism evidence="9 10">
    <name type="scientific">Orlajensenia flava</name>
    <dbReference type="NCBI Taxonomy" id="2565934"/>
    <lineage>
        <taxon>Bacteria</taxon>
        <taxon>Bacillati</taxon>
        <taxon>Actinomycetota</taxon>
        <taxon>Actinomycetes</taxon>
        <taxon>Micrococcales</taxon>
        <taxon>Microbacteriaceae</taxon>
        <taxon>Orlajensenia</taxon>
    </lineage>
</organism>
<dbReference type="InterPro" id="IPR012259">
    <property type="entry name" value="DHFR"/>
</dbReference>
<comment type="pathway">
    <text evidence="1">Cofactor biosynthesis; tetrahydrofolate biosynthesis; 5,6,7,8-tetrahydrofolate from 7,8-dihydrofolate: step 1/1.</text>
</comment>
<dbReference type="Proteomes" id="UP000307380">
    <property type="component" value="Unassembled WGS sequence"/>
</dbReference>
<dbReference type="GO" id="GO:0006730">
    <property type="term" value="P:one-carbon metabolic process"/>
    <property type="evidence" value="ECO:0007669"/>
    <property type="project" value="UniProtKB-KW"/>
</dbReference>
<sequence length="214" mass="22824">MTDAAPVGHPGSLGLIWAQARGGVIGAGGTMPWHLPEDLAHFRAATMGAPVIMGRRTWESFPDRFRPLPGRRNIVVTRDPEWADAGAEAAGSLDEALALCWASVSVPESAPRATSSASAPTDVARTSSNWRGDEVDAVGAASDVWVIGGGELYRAAIAHADVLEVTEIDLDVNGDTMAPEIDLDVWRVASVDAVEGWRTSRTGLRYRFLTYARS</sequence>
<keyword evidence="10" id="KW-1185">Reference proteome</keyword>
<keyword evidence="4" id="KW-0554">One-carbon metabolism</keyword>
<dbReference type="Gene3D" id="3.40.430.10">
    <property type="entry name" value="Dihydrofolate Reductase, subunit A"/>
    <property type="match status" value="1"/>
</dbReference>
<dbReference type="EMBL" id="SSSN01000003">
    <property type="protein sequence ID" value="THG35483.1"/>
    <property type="molecule type" value="Genomic_DNA"/>
</dbReference>
<dbReference type="GO" id="GO:0050661">
    <property type="term" value="F:NADP binding"/>
    <property type="evidence" value="ECO:0007669"/>
    <property type="project" value="InterPro"/>
</dbReference>
<feature type="domain" description="DHFR" evidence="8">
    <location>
        <begin position="12"/>
        <end position="213"/>
    </location>
</feature>
<dbReference type="GO" id="GO:0046654">
    <property type="term" value="P:tetrahydrofolate biosynthetic process"/>
    <property type="evidence" value="ECO:0007669"/>
    <property type="project" value="UniProtKB-UniPathway"/>
</dbReference>
<evidence type="ECO:0000256" key="2">
    <source>
        <dbReference type="ARBA" id="ARBA00009539"/>
    </source>
</evidence>
<evidence type="ECO:0000313" key="10">
    <source>
        <dbReference type="Proteomes" id="UP000307380"/>
    </source>
</evidence>
<dbReference type="InterPro" id="IPR017925">
    <property type="entry name" value="DHFR_CS"/>
</dbReference>
<dbReference type="AlphaFoldDB" id="A0A4S4FXD1"/>
<evidence type="ECO:0000256" key="5">
    <source>
        <dbReference type="ARBA" id="ARBA00022857"/>
    </source>
</evidence>
<evidence type="ECO:0000259" key="8">
    <source>
        <dbReference type="PROSITE" id="PS51330"/>
    </source>
</evidence>
<evidence type="ECO:0000256" key="6">
    <source>
        <dbReference type="ARBA" id="ARBA00023002"/>
    </source>
</evidence>
<dbReference type="GO" id="GO:0004146">
    <property type="term" value="F:dihydrofolate reductase activity"/>
    <property type="evidence" value="ECO:0007669"/>
    <property type="project" value="UniProtKB-EC"/>
</dbReference>
<comment type="caution">
    <text evidence="9">The sequence shown here is derived from an EMBL/GenBank/DDBJ whole genome shotgun (WGS) entry which is preliminary data.</text>
</comment>
<dbReference type="PROSITE" id="PS00075">
    <property type="entry name" value="DHFR_1"/>
    <property type="match status" value="1"/>
</dbReference>
<dbReference type="Pfam" id="PF00186">
    <property type="entry name" value="DHFR_1"/>
    <property type="match status" value="2"/>
</dbReference>
<evidence type="ECO:0000256" key="3">
    <source>
        <dbReference type="ARBA" id="ARBA00012856"/>
    </source>
</evidence>
<reference evidence="9 10" key="1">
    <citation type="submission" date="2019-04" db="EMBL/GenBank/DDBJ databases">
        <authorList>
            <person name="Jiang L."/>
        </authorList>
    </citation>
    <scope>NUCLEOTIDE SEQUENCE [LARGE SCALE GENOMIC DNA]</scope>
    <source>
        <strain evidence="9 10">YIM 131861</strain>
    </source>
</reference>
<evidence type="ECO:0000256" key="7">
    <source>
        <dbReference type="RuleBase" id="RU004474"/>
    </source>
</evidence>
<dbReference type="GO" id="GO:0005829">
    <property type="term" value="C:cytosol"/>
    <property type="evidence" value="ECO:0007669"/>
    <property type="project" value="TreeGrafter"/>
</dbReference>
<protein>
    <recommendedName>
        <fullName evidence="3">dihydrofolate reductase</fullName>
        <ecNumber evidence="3">1.5.1.3</ecNumber>
    </recommendedName>
</protein>
<dbReference type="RefSeq" id="WP_136422945.1">
    <property type="nucleotide sequence ID" value="NZ_SSSN01000003.1"/>
</dbReference>
<dbReference type="SUPFAM" id="SSF53597">
    <property type="entry name" value="Dihydrofolate reductase-like"/>
    <property type="match status" value="1"/>
</dbReference>
<dbReference type="InterPro" id="IPR001796">
    <property type="entry name" value="DHFR_dom"/>
</dbReference>
<dbReference type="OrthoDB" id="9804315at2"/>
<dbReference type="EC" id="1.5.1.3" evidence="3"/>
<dbReference type="UniPathway" id="UPA00077">
    <property type="reaction ID" value="UER00158"/>
</dbReference>
<dbReference type="CDD" id="cd00209">
    <property type="entry name" value="DHFR"/>
    <property type="match status" value="1"/>
</dbReference>
<dbReference type="GO" id="GO:0046655">
    <property type="term" value="P:folic acid metabolic process"/>
    <property type="evidence" value="ECO:0007669"/>
    <property type="project" value="TreeGrafter"/>
</dbReference>
<keyword evidence="6" id="KW-0560">Oxidoreductase</keyword>
<gene>
    <name evidence="9" type="ORF">E6C70_05420</name>
</gene>
<proteinExistence type="inferred from homology"/>
<name>A0A4S4FXD1_9MICO</name>
<evidence type="ECO:0000256" key="1">
    <source>
        <dbReference type="ARBA" id="ARBA00004903"/>
    </source>
</evidence>
<dbReference type="PROSITE" id="PS51330">
    <property type="entry name" value="DHFR_2"/>
    <property type="match status" value="1"/>
</dbReference>
<dbReference type="PIRSF" id="PIRSF000194">
    <property type="entry name" value="DHFR"/>
    <property type="match status" value="1"/>
</dbReference>
<dbReference type="InterPro" id="IPR024072">
    <property type="entry name" value="DHFR-like_dom_sf"/>
</dbReference>
<dbReference type="GO" id="GO:0046452">
    <property type="term" value="P:dihydrofolate metabolic process"/>
    <property type="evidence" value="ECO:0007669"/>
    <property type="project" value="TreeGrafter"/>
</dbReference>
<evidence type="ECO:0000313" key="9">
    <source>
        <dbReference type="EMBL" id="THG35483.1"/>
    </source>
</evidence>
<dbReference type="PANTHER" id="PTHR48069">
    <property type="entry name" value="DIHYDROFOLATE REDUCTASE"/>
    <property type="match status" value="1"/>
</dbReference>
<comment type="similarity">
    <text evidence="2 7">Belongs to the dihydrofolate reductase family.</text>
</comment>
<accession>A0A4S4FXD1</accession>
<keyword evidence="5" id="KW-0521">NADP</keyword>